<accession>A0ABS3URF7</accession>
<dbReference type="SUPFAM" id="SSF47336">
    <property type="entry name" value="ACP-like"/>
    <property type="match status" value="1"/>
</dbReference>
<evidence type="ECO:0000313" key="3">
    <source>
        <dbReference type="Proteomes" id="UP000679690"/>
    </source>
</evidence>
<evidence type="ECO:0000259" key="1">
    <source>
        <dbReference type="PROSITE" id="PS50075"/>
    </source>
</evidence>
<organism evidence="2 3">
    <name type="scientific">Actinoplanes flavus</name>
    <dbReference type="NCBI Taxonomy" id="2820290"/>
    <lineage>
        <taxon>Bacteria</taxon>
        <taxon>Bacillati</taxon>
        <taxon>Actinomycetota</taxon>
        <taxon>Actinomycetes</taxon>
        <taxon>Micromonosporales</taxon>
        <taxon>Micromonosporaceae</taxon>
        <taxon>Actinoplanes</taxon>
    </lineage>
</organism>
<evidence type="ECO:0000313" key="2">
    <source>
        <dbReference type="EMBL" id="MBO3741370.1"/>
    </source>
</evidence>
<keyword evidence="3" id="KW-1185">Reference proteome</keyword>
<reference evidence="2 3" key="1">
    <citation type="submission" date="2021-03" db="EMBL/GenBank/DDBJ databases">
        <title>Actinoplanes flavus sp. nov., a novel actinomycete isolated from Coconut Palm rhizosphere soil.</title>
        <authorList>
            <person name="Luo X."/>
        </authorList>
    </citation>
    <scope>NUCLEOTIDE SEQUENCE [LARGE SCALE GENOMIC DNA]</scope>
    <source>
        <strain evidence="2 3">NEAU-H7</strain>
    </source>
</reference>
<dbReference type="EMBL" id="JAGFNS010000020">
    <property type="protein sequence ID" value="MBO3741370.1"/>
    <property type="molecule type" value="Genomic_DNA"/>
</dbReference>
<protein>
    <recommendedName>
        <fullName evidence="1">Carrier domain-containing protein</fullName>
    </recommendedName>
</protein>
<dbReference type="InterPro" id="IPR009081">
    <property type="entry name" value="PP-bd_ACP"/>
</dbReference>
<sequence>MTTQDAAHDMVLTRLRALLIEVWDEHPAEESLDSDASLLNLGVDSLTLLSLLDRIEAEFHPHWDADDPPSAYSSLRSLARAAAPTEP</sequence>
<gene>
    <name evidence="2" type="ORF">J5X75_28060</name>
</gene>
<comment type="caution">
    <text evidence="2">The sequence shown here is derived from an EMBL/GenBank/DDBJ whole genome shotgun (WGS) entry which is preliminary data.</text>
</comment>
<name>A0ABS3URF7_9ACTN</name>
<dbReference type="PROSITE" id="PS50075">
    <property type="entry name" value="CARRIER"/>
    <property type="match status" value="1"/>
</dbReference>
<dbReference type="InterPro" id="IPR036736">
    <property type="entry name" value="ACP-like_sf"/>
</dbReference>
<dbReference type="Pfam" id="PF00550">
    <property type="entry name" value="PP-binding"/>
    <property type="match status" value="1"/>
</dbReference>
<feature type="domain" description="Carrier" evidence="1">
    <location>
        <begin position="10"/>
        <end position="87"/>
    </location>
</feature>
<dbReference type="RefSeq" id="WP_208470511.1">
    <property type="nucleotide sequence ID" value="NZ_JAGFNS010000020.1"/>
</dbReference>
<proteinExistence type="predicted"/>
<dbReference type="Gene3D" id="1.10.1200.10">
    <property type="entry name" value="ACP-like"/>
    <property type="match status" value="1"/>
</dbReference>
<dbReference type="Proteomes" id="UP000679690">
    <property type="component" value="Unassembled WGS sequence"/>
</dbReference>